<proteinExistence type="predicted"/>
<comment type="caution">
    <text evidence="3">The sequence shown here is derived from an EMBL/GenBank/DDBJ whole genome shotgun (WGS) entry which is preliminary data.</text>
</comment>
<keyword evidence="1" id="KW-0732">Signal</keyword>
<dbReference type="EMBL" id="MAQE01000001">
    <property type="protein sequence ID" value="OBY54174.1"/>
    <property type="molecule type" value="Genomic_DNA"/>
</dbReference>
<organism evidence="3 4">
    <name type="scientific">Aggregatibacter aphrophilus</name>
    <name type="common">Haemophilus aphrophilus</name>
    <dbReference type="NCBI Taxonomy" id="732"/>
    <lineage>
        <taxon>Bacteria</taxon>
        <taxon>Pseudomonadati</taxon>
        <taxon>Pseudomonadota</taxon>
        <taxon>Gammaproteobacteria</taxon>
        <taxon>Pasteurellales</taxon>
        <taxon>Pasteurellaceae</taxon>
        <taxon>Aggregatibacter</taxon>
    </lineage>
</organism>
<evidence type="ECO:0000313" key="3">
    <source>
        <dbReference type="EMBL" id="OBY54174.1"/>
    </source>
</evidence>
<feature type="domain" description="DUF4189" evidence="2">
    <location>
        <begin position="64"/>
        <end position="161"/>
    </location>
</feature>
<evidence type="ECO:0000256" key="1">
    <source>
        <dbReference type="SAM" id="SignalP"/>
    </source>
</evidence>
<gene>
    <name evidence="3" type="ORF">BBB52_01620</name>
</gene>
<protein>
    <recommendedName>
        <fullName evidence="2">DUF4189 domain-containing protein</fullName>
    </recommendedName>
</protein>
<dbReference type="Pfam" id="PF13827">
    <property type="entry name" value="DUF4189"/>
    <property type="match status" value="1"/>
</dbReference>
<evidence type="ECO:0000259" key="2">
    <source>
        <dbReference type="Pfam" id="PF13827"/>
    </source>
</evidence>
<dbReference type="InterPro" id="IPR025240">
    <property type="entry name" value="DUF4189"/>
</dbReference>
<dbReference type="RefSeq" id="WP_065294714.1">
    <property type="nucleotide sequence ID" value="NZ_CAUUMV010000001.1"/>
</dbReference>
<name>A0AAP7L496_AGGAP</name>
<sequence>MKKWLLVLFVMSLSEMTLACQDSGSGRCGDQGWSGNRNNQEYYYGNRGGNYTAPPPQVVYVDYYAVIATNLDTGRWGWSTGYTDFEVAKRDAIRNCEGENGEYGPCDWRFFNKNGCIAVAIGQNKNKTITNYPSQSGICGQTEQEALQICKANKHKNCKIDIQEINSQYLYWLNKY</sequence>
<evidence type="ECO:0000313" key="4">
    <source>
        <dbReference type="Proteomes" id="UP000092746"/>
    </source>
</evidence>
<accession>A0AAP7L496</accession>
<dbReference type="AlphaFoldDB" id="A0AAP7L496"/>
<reference evidence="3 4" key="1">
    <citation type="submission" date="2016-06" db="EMBL/GenBank/DDBJ databases">
        <title>Simultaneous identification of Haemophilus influenzae and Haemophilus haemolyticus using TaqMan real-time PCR.</title>
        <authorList>
            <person name="Price E.P."/>
            <person name="Sarovich D.S."/>
            <person name="Harris T."/>
            <person name="Spargo J.C."/>
            <person name="Nosworthy E."/>
            <person name="Beissbarth J."/>
            <person name="Smith-Vaughan H."/>
        </authorList>
    </citation>
    <scope>NUCLEOTIDE SEQUENCE [LARGE SCALE GENOMIC DNA]</scope>
    <source>
        <strain evidence="3 4">ATCC 7901</strain>
    </source>
</reference>
<dbReference type="Proteomes" id="UP000092746">
    <property type="component" value="Unassembled WGS sequence"/>
</dbReference>
<feature type="chain" id="PRO_5042853396" description="DUF4189 domain-containing protein" evidence="1">
    <location>
        <begin position="20"/>
        <end position="176"/>
    </location>
</feature>
<feature type="signal peptide" evidence="1">
    <location>
        <begin position="1"/>
        <end position="19"/>
    </location>
</feature>